<feature type="transmembrane region" description="Helical" evidence="24">
    <location>
        <begin position="130"/>
        <end position="151"/>
    </location>
</feature>
<keyword evidence="13" id="KW-0067">ATP-binding</keyword>
<keyword evidence="17" id="KW-0902">Two-component regulatory system</keyword>
<evidence type="ECO:0000256" key="19">
    <source>
        <dbReference type="ARBA" id="ARBA00023026"/>
    </source>
</evidence>
<dbReference type="Proteomes" id="UP000248783">
    <property type="component" value="Unassembled WGS sequence"/>
</dbReference>
<evidence type="ECO:0000256" key="20">
    <source>
        <dbReference type="ARBA" id="ARBA00023211"/>
    </source>
</evidence>
<keyword evidence="15" id="KW-0904">Protein phosphatase</keyword>
<keyword evidence="16 24" id="KW-1133">Transmembrane helix</keyword>
<feature type="domain" description="HAMP" evidence="26">
    <location>
        <begin position="154"/>
        <end position="206"/>
    </location>
</feature>
<dbReference type="InterPro" id="IPR040868">
    <property type="entry name" value="DraK_HK_N"/>
</dbReference>
<keyword evidence="12" id="KW-0378">Hydrolase</keyword>
<evidence type="ECO:0000256" key="6">
    <source>
        <dbReference type="ARBA" id="ARBA00022475"/>
    </source>
</evidence>
<feature type="transmembrane region" description="Helical" evidence="24">
    <location>
        <begin position="6"/>
        <end position="33"/>
    </location>
</feature>
<dbReference type="Gene3D" id="1.10.287.130">
    <property type="match status" value="1"/>
</dbReference>
<evidence type="ECO:0000256" key="12">
    <source>
        <dbReference type="ARBA" id="ARBA00022801"/>
    </source>
</evidence>
<evidence type="ECO:0000256" key="3">
    <source>
        <dbReference type="ARBA" id="ARBA00001946"/>
    </source>
</evidence>
<feature type="region of interest" description="Disordered" evidence="23">
    <location>
        <begin position="426"/>
        <end position="446"/>
    </location>
</feature>
<reference evidence="27 28" key="1">
    <citation type="submission" date="2018-06" db="EMBL/GenBank/DDBJ databases">
        <title>Whole genome sequencing of a novel hydrocarbon degrading bacterial strain, PW21 isolated from oil contaminated produced water sample.</title>
        <authorList>
            <person name="Nagkirti P."/>
            <person name="Shaikh A."/>
            <person name="Gowdaman V."/>
            <person name="Engineer A.E."/>
            <person name="Dagar S."/>
            <person name="Dhakephalkar P.K."/>
        </authorList>
    </citation>
    <scope>NUCLEOTIDE SEQUENCE [LARGE SCALE GENOMIC DNA]</scope>
    <source>
        <strain evidence="27 28">PW21</strain>
    </source>
</reference>
<dbReference type="PROSITE" id="PS50885">
    <property type="entry name" value="HAMP"/>
    <property type="match status" value="1"/>
</dbReference>
<dbReference type="SUPFAM" id="SSF47384">
    <property type="entry name" value="Homodimeric domain of signal transducing histidine kinase"/>
    <property type="match status" value="1"/>
</dbReference>
<keyword evidence="20" id="KW-0464">Manganese</keyword>
<keyword evidence="6" id="KW-1003">Cell membrane</keyword>
<comment type="subcellular location">
    <subcellularLocation>
        <location evidence="4">Cell membrane</location>
        <topology evidence="4">Multi-pass membrane protein</topology>
    </subcellularLocation>
</comment>
<dbReference type="Pfam" id="PF02518">
    <property type="entry name" value="HATPase_c"/>
    <property type="match status" value="1"/>
</dbReference>
<keyword evidence="24" id="KW-0472">Membrane</keyword>
<organism evidence="27 28">
    <name type="scientific">Xylanimonas oleitrophica</name>
    <dbReference type="NCBI Taxonomy" id="2607479"/>
    <lineage>
        <taxon>Bacteria</taxon>
        <taxon>Bacillati</taxon>
        <taxon>Actinomycetota</taxon>
        <taxon>Actinomycetes</taxon>
        <taxon>Micrococcales</taxon>
        <taxon>Promicromonosporaceae</taxon>
        <taxon>Xylanimonas</taxon>
    </lineage>
</organism>
<dbReference type="InterPro" id="IPR004358">
    <property type="entry name" value="Sig_transdc_His_kin-like_C"/>
</dbReference>
<evidence type="ECO:0000256" key="21">
    <source>
        <dbReference type="ARBA" id="ARBA00040454"/>
    </source>
</evidence>
<evidence type="ECO:0000256" key="10">
    <source>
        <dbReference type="ARBA" id="ARBA00022741"/>
    </source>
</evidence>
<dbReference type="PANTHER" id="PTHR44936:SF9">
    <property type="entry name" value="SENSOR PROTEIN CREC"/>
    <property type="match status" value="1"/>
</dbReference>
<feature type="compositionally biased region" description="Basic residues" evidence="23">
    <location>
        <begin position="435"/>
        <end position="446"/>
    </location>
</feature>
<comment type="cofactor">
    <cofactor evidence="2">
        <name>Mn(2+)</name>
        <dbReference type="ChEBI" id="CHEBI:29035"/>
    </cofactor>
</comment>
<evidence type="ECO:0000256" key="1">
    <source>
        <dbReference type="ARBA" id="ARBA00000085"/>
    </source>
</evidence>
<evidence type="ECO:0000256" key="17">
    <source>
        <dbReference type="ARBA" id="ARBA00023012"/>
    </source>
</evidence>
<dbReference type="PANTHER" id="PTHR44936">
    <property type="entry name" value="SENSOR PROTEIN CREC"/>
    <property type="match status" value="1"/>
</dbReference>
<dbReference type="Gene3D" id="6.10.340.10">
    <property type="match status" value="1"/>
</dbReference>
<evidence type="ECO:0000256" key="2">
    <source>
        <dbReference type="ARBA" id="ARBA00001936"/>
    </source>
</evidence>
<feature type="domain" description="Histidine kinase" evidence="25">
    <location>
        <begin position="214"/>
        <end position="420"/>
    </location>
</feature>
<evidence type="ECO:0000256" key="13">
    <source>
        <dbReference type="ARBA" id="ARBA00022840"/>
    </source>
</evidence>
<dbReference type="GO" id="GO:0005524">
    <property type="term" value="F:ATP binding"/>
    <property type="evidence" value="ECO:0007669"/>
    <property type="project" value="UniProtKB-KW"/>
</dbReference>
<accession>A0A2W5YHC5</accession>
<dbReference type="SMART" id="SM00388">
    <property type="entry name" value="HisKA"/>
    <property type="match status" value="1"/>
</dbReference>
<evidence type="ECO:0000256" key="22">
    <source>
        <dbReference type="ARBA" id="ARBA00041776"/>
    </source>
</evidence>
<evidence type="ECO:0000256" key="11">
    <source>
        <dbReference type="ARBA" id="ARBA00022777"/>
    </source>
</evidence>
<dbReference type="GO" id="GO:0000155">
    <property type="term" value="F:phosphorelay sensor kinase activity"/>
    <property type="evidence" value="ECO:0007669"/>
    <property type="project" value="InterPro"/>
</dbReference>
<dbReference type="AlphaFoldDB" id="A0A2W5YHC5"/>
<evidence type="ECO:0000256" key="16">
    <source>
        <dbReference type="ARBA" id="ARBA00022989"/>
    </source>
</evidence>
<dbReference type="SMART" id="SM00304">
    <property type="entry name" value="HAMP"/>
    <property type="match status" value="1"/>
</dbReference>
<evidence type="ECO:0000256" key="18">
    <source>
        <dbReference type="ARBA" id="ARBA00023016"/>
    </source>
</evidence>
<dbReference type="InterPro" id="IPR003594">
    <property type="entry name" value="HATPase_dom"/>
</dbReference>
<comment type="caution">
    <text evidence="27">The sequence shown here is derived from an EMBL/GenBank/DDBJ whole genome shotgun (WGS) entry which is preliminary data.</text>
</comment>
<comment type="cofactor">
    <cofactor evidence="3">
        <name>Mg(2+)</name>
        <dbReference type="ChEBI" id="CHEBI:18420"/>
    </cofactor>
</comment>
<keyword evidence="8" id="KW-0808">Transferase</keyword>
<evidence type="ECO:0000256" key="23">
    <source>
        <dbReference type="SAM" id="MobiDB-lite"/>
    </source>
</evidence>
<evidence type="ECO:0000256" key="5">
    <source>
        <dbReference type="ARBA" id="ARBA00012438"/>
    </source>
</evidence>
<evidence type="ECO:0000256" key="14">
    <source>
        <dbReference type="ARBA" id="ARBA00022842"/>
    </source>
</evidence>
<dbReference type="InterPro" id="IPR003660">
    <property type="entry name" value="HAMP_dom"/>
</dbReference>
<keyword evidence="10" id="KW-0547">Nucleotide-binding</keyword>
<evidence type="ECO:0000256" key="24">
    <source>
        <dbReference type="SAM" id="Phobius"/>
    </source>
</evidence>
<sequence length="446" mass="47042">MRRRVLLATISAVAVAVILLGVPLGIFGARYMVSAEAQRLSDRLDQLTRSVQSAQDRGDDVSETAIRRAVEGRAGDIPAHVVISLPDGTQIEAGSPVTGPAIGQGQWTEDRASVTLTVSAWSAWIKAAQVVVLVAAAGVVAIGAGVAMAVWQANRLSAPLVYLAASAEQLASGQVRPRLEPSGVEEIDLVAAELARTSDRLAARLAAERQFTSDASHQLRTPLTALTMRLEEIQAASQDPDVQEEARISLEQVERLVTVVDDLLAASRRSQGGTTEPVVLLDVVRQQEEEWRPTFEREGRSLVIDVGGDHRVLATPGALAQVLATLLENSLRHGDGTTTVRSRPSGTTGAVAVEVADEGPGVPDEIAAKIFDRGMTSGAGTGLGLALARDLAAADGGRLELAQRRPPVFALFLAGVPKTLDPGVVLPPGTTISSRGRRGRRRTREA</sequence>
<dbReference type="Gene3D" id="3.30.565.10">
    <property type="entry name" value="Histidine kinase-like ATPase, C-terminal domain"/>
    <property type="match status" value="1"/>
</dbReference>
<keyword evidence="11 27" id="KW-0418">Kinase</keyword>
<keyword evidence="28" id="KW-1185">Reference proteome</keyword>
<dbReference type="InterPro" id="IPR036890">
    <property type="entry name" value="HATPase_C_sf"/>
</dbReference>
<dbReference type="GO" id="GO:0005886">
    <property type="term" value="C:plasma membrane"/>
    <property type="evidence" value="ECO:0007669"/>
    <property type="project" value="UniProtKB-SubCell"/>
</dbReference>
<dbReference type="SMART" id="SM00387">
    <property type="entry name" value="HATPase_c"/>
    <property type="match status" value="1"/>
</dbReference>
<dbReference type="SUPFAM" id="SSF55874">
    <property type="entry name" value="ATPase domain of HSP90 chaperone/DNA topoisomerase II/histidine kinase"/>
    <property type="match status" value="1"/>
</dbReference>
<protein>
    <recommendedName>
        <fullName evidence="21">Signal transduction histidine-protein kinase/phosphatase MprB</fullName>
        <ecNumber evidence="5">2.7.13.3</ecNumber>
    </recommendedName>
    <alternativeName>
        <fullName evidence="22">Mycobacterial persistence regulator B</fullName>
    </alternativeName>
</protein>
<dbReference type="PROSITE" id="PS50109">
    <property type="entry name" value="HIS_KIN"/>
    <property type="match status" value="1"/>
</dbReference>
<dbReference type="InterPro" id="IPR050980">
    <property type="entry name" value="2C_sensor_his_kinase"/>
</dbReference>
<dbReference type="GO" id="GO:0004721">
    <property type="term" value="F:phosphoprotein phosphatase activity"/>
    <property type="evidence" value="ECO:0007669"/>
    <property type="project" value="UniProtKB-KW"/>
</dbReference>
<evidence type="ECO:0000259" key="26">
    <source>
        <dbReference type="PROSITE" id="PS50885"/>
    </source>
</evidence>
<dbReference type="Pfam" id="PF18092">
    <property type="entry name" value="DraK_HK_N"/>
    <property type="match status" value="1"/>
</dbReference>
<keyword evidence="9 24" id="KW-0812">Transmembrane</keyword>
<dbReference type="PRINTS" id="PR00344">
    <property type="entry name" value="BCTRLSENSOR"/>
</dbReference>
<keyword evidence="19" id="KW-0843">Virulence</keyword>
<evidence type="ECO:0000256" key="15">
    <source>
        <dbReference type="ARBA" id="ARBA00022912"/>
    </source>
</evidence>
<dbReference type="EC" id="2.7.13.3" evidence="5"/>
<evidence type="ECO:0000313" key="27">
    <source>
        <dbReference type="EMBL" id="PZR54321.1"/>
    </source>
</evidence>
<evidence type="ECO:0000259" key="25">
    <source>
        <dbReference type="PROSITE" id="PS50109"/>
    </source>
</evidence>
<dbReference type="InterPro" id="IPR036097">
    <property type="entry name" value="HisK_dim/P_sf"/>
</dbReference>
<comment type="catalytic activity">
    <reaction evidence="1">
        <text>ATP + protein L-histidine = ADP + protein N-phospho-L-histidine.</text>
        <dbReference type="EC" id="2.7.13.3"/>
    </reaction>
</comment>
<dbReference type="Pfam" id="PF00512">
    <property type="entry name" value="HisKA"/>
    <property type="match status" value="1"/>
</dbReference>
<gene>
    <name evidence="27" type="ORF">DNL40_05315</name>
</gene>
<dbReference type="Pfam" id="PF00672">
    <property type="entry name" value="HAMP"/>
    <property type="match status" value="1"/>
</dbReference>
<dbReference type="CDD" id="cd00082">
    <property type="entry name" value="HisKA"/>
    <property type="match status" value="1"/>
</dbReference>
<keyword evidence="14" id="KW-0460">Magnesium</keyword>
<evidence type="ECO:0000256" key="4">
    <source>
        <dbReference type="ARBA" id="ARBA00004651"/>
    </source>
</evidence>
<evidence type="ECO:0000256" key="8">
    <source>
        <dbReference type="ARBA" id="ARBA00022679"/>
    </source>
</evidence>
<proteinExistence type="predicted"/>
<keyword evidence="7" id="KW-0597">Phosphoprotein</keyword>
<name>A0A2W5YHC5_9MICO</name>
<dbReference type="RefSeq" id="WP_111250178.1">
    <property type="nucleotide sequence ID" value="NZ_QKWH01000002.1"/>
</dbReference>
<evidence type="ECO:0000256" key="7">
    <source>
        <dbReference type="ARBA" id="ARBA00022553"/>
    </source>
</evidence>
<evidence type="ECO:0000313" key="28">
    <source>
        <dbReference type="Proteomes" id="UP000248783"/>
    </source>
</evidence>
<evidence type="ECO:0000256" key="9">
    <source>
        <dbReference type="ARBA" id="ARBA00022692"/>
    </source>
</evidence>
<dbReference type="InterPro" id="IPR005467">
    <property type="entry name" value="His_kinase_dom"/>
</dbReference>
<dbReference type="EMBL" id="QKWH01000002">
    <property type="protein sequence ID" value="PZR54321.1"/>
    <property type="molecule type" value="Genomic_DNA"/>
</dbReference>
<keyword evidence="18" id="KW-0346">Stress response</keyword>
<dbReference type="InterPro" id="IPR003661">
    <property type="entry name" value="HisK_dim/P_dom"/>
</dbReference>